<evidence type="ECO:0000313" key="4">
    <source>
        <dbReference type="Proteomes" id="UP001482520"/>
    </source>
</evidence>
<dbReference type="Proteomes" id="UP001482520">
    <property type="component" value="Unassembled WGS sequence"/>
</dbReference>
<gene>
    <name evidence="3" type="ORF">V6R90_06375</name>
</gene>
<keyword evidence="2" id="KW-0812">Transmembrane</keyword>
<evidence type="ECO:0008006" key="5">
    <source>
        <dbReference type="Google" id="ProtNLM"/>
    </source>
</evidence>
<feature type="transmembrane region" description="Helical" evidence="2">
    <location>
        <begin position="109"/>
        <end position="131"/>
    </location>
</feature>
<evidence type="ECO:0000313" key="3">
    <source>
        <dbReference type="EMBL" id="MEQ7846899.1"/>
    </source>
</evidence>
<organism evidence="3 4">
    <name type="scientific">Nocardioides kribbensis</name>
    <dbReference type="NCBI Taxonomy" id="305517"/>
    <lineage>
        <taxon>Bacteria</taxon>
        <taxon>Bacillati</taxon>
        <taxon>Actinomycetota</taxon>
        <taxon>Actinomycetes</taxon>
        <taxon>Propionibacteriales</taxon>
        <taxon>Nocardioidaceae</taxon>
        <taxon>Nocardioides</taxon>
    </lineage>
</organism>
<comment type="caution">
    <text evidence="3">The sequence shown here is derived from an EMBL/GenBank/DDBJ whole genome shotgun (WGS) entry which is preliminary data.</text>
</comment>
<feature type="region of interest" description="Disordered" evidence="1">
    <location>
        <begin position="147"/>
        <end position="166"/>
    </location>
</feature>
<protein>
    <recommendedName>
        <fullName evidence="5">ATP synthase protein I</fullName>
    </recommendedName>
</protein>
<feature type="transmembrane region" description="Helical" evidence="2">
    <location>
        <begin position="75"/>
        <end position="97"/>
    </location>
</feature>
<feature type="transmembrane region" description="Helical" evidence="2">
    <location>
        <begin position="43"/>
        <end position="63"/>
    </location>
</feature>
<keyword evidence="2" id="KW-0472">Membrane</keyword>
<dbReference type="EMBL" id="JBEGDP010000004">
    <property type="protein sequence ID" value="MEQ7846899.1"/>
    <property type="molecule type" value="Genomic_DNA"/>
</dbReference>
<sequence length="166" mass="15951">MTTESQQDPRTSVAPVLLGGAAVSVGAGLVLAGLGAVVAGAPAAYGAAVGAGLVVVVFALGSLAVDAVATVAPGLALVVALTTYLLQVVLTGVGFLALDRSGALGETLAAGWVAAGAVVGTLSWVVLQIALTTRLRIPAYALTAAAPSGADDHRTPASGAARAGDR</sequence>
<evidence type="ECO:0000256" key="2">
    <source>
        <dbReference type="SAM" id="Phobius"/>
    </source>
</evidence>
<keyword evidence="2" id="KW-1133">Transmembrane helix</keyword>
<feature type="transmembrane region" description="Helical" evidence="2">
    <location>
        <begin position="12"/>
        <end position="37"/>
    </location>
</feature>
<keyword evidence="4" id="KW-1185">Reference proteome</keyword>
<evidence type="ECO:0000256" key="1">
    <source>
        <dbReference type="SAM" id="MobiDB-lite"/>
    </source>
</evidence>
<dbReference type="RefSeq" id="WP_349804138.1">
    <property type="nucleotide sequence ID" value="NZ_JBEGDP010000004.1"/>
</dbReference>
<proteinExistence type="predicted"/>
<reference evidence="3 4" key="1">
    <citation type="submission" date="2024-02" db="EMBL/GenBank/DDBJ databases">
        <title>Full genome sequence of Nocardioides kribbensis.</title>
        <authorList>
            <person name="Poletto B.L."/>
            <person name="Silva G."/>
            <person name="Galante D."/>
            <person name="Campos K.R."/>
            <person name="Santos M.B.N."/>
            <person name="Sacchi C.T."/>
        </authorList>
    </citation>
    <scope>NUCLEOTIDE SEQUENCE [LARGE SCALE GENOMIC DNA]</scope>
    <source>
        <strain evidence="3 4">O4R</strain>
    </source>
</reference>
<accession>A0ABV1NWR2</accession>
<name>A0ABV1NWR2_9ACTN</name>